<protein>
    <submittedName>
        <fullName evidence="1">Uncharacterized protein</fullName>
    </submittedName>
</protein>
<dbReference type="OrthoDB" id="3289829at2"/>
<dbReference type="RefSeq" id="WP_033363937.1">
    <property type="nucleotide sequence ID" value="NZ_CP073767.1"/>
</dbReference>
<evidence type="ECO:0000313" key="2">
    <source>
        <dbReference type="Proteomes" id="UP001058003"/>
    </source>
</evidence>
<name>A0A9Q9MIR8_9ACTN</name>
<organism evidence="1 2">
    <name type="scientific">Dactylosporangium aurantiacum</name>
    <dbReference type="NCBI Taxonomy" id="35754"/>
    <lineage>
        <taxon>Bacteria</taxon>
        <taxon>Bacillati</taxon>
        <taxon>Actinomycetota</taxon>
        <taxon>Actinomycetes</taxon>
        <taxon>Micromonosporales</taxon>
        <taxon>Micromonosporaceae</taxon>
        <taxon>Dactylosporangium</taxon>
    </lineage>
</organism>
<gene>
    <name evidence="1" type="ORF">Daura_31070</name>
</gene>
<reference evidence="1" key="1">
    <citation type="submission" date="2021-04" db="EMBL/GenBank/DDBJ databases">
        <title>Dactylosporangium aurantiacum NRRL B-8018 full assembly.</title>
        <authorList>
            <person name="Hartkoorn R.C."/>
            <person name="Beaudoing E."/>
            <person name="Hot D."/>
        </authorList>
    </citation>
    <scope>NUCLEOTIDE SEQUENCE</scope>
    <source>
        <strain evidence="1">NRRL B-8018</strain>
    </source>
</reference>
<proteinExistence type="predicted"/>
<accession>A0A9Q9MIR8</accession>
<dbReference type="EMBL" id="CP073767">
    <property type="protein sequence ID" value="UWZ51192.1"/>
    <property type="molecule type" value="Genomic_DNA"/>
</dbReference>
<evidence type="ECO:0000313" key="1">
    <source>
        <dbReference type="EMBL" id="UWZ51192.1"/>
    </source>
</evidence>
<sequence>MDEMEEVWRRAGLDELDIIWNRAADVGADGEAPEGTPRGIVQLSYLLRVYNSAMGGGLGFAVEVNEPFRLQRAMDAMWYFGLTELAALVADLIEHDLDGDHAESRQHDLHTLLGPQDEALEAAFRAKAAERPADFGLE</sequence>
<keyword evidence="2" id="KW-1185">Reference proteome</keyword>
<dbReference type="AlphaFoldDB" id="A0A9Q9MIR8"/>
<dbReference type="KEGG" id="daur:Daura_31070"/>
<dbReference type="Proteomes" id="UP001058003">
    <property type="component" value="Chromosome"/>
</dbReference>